<evidence type="ECO:0000313" key="8">
    <source>
        <dbReference type="Proteomes" id="UP000476064"/>
    </source>
</evidence>
<evidence type="ECO:0000256" key="3">
    <source>
        <dbReference type="ARBA" id="ARBA00022801"/>
    </source>
</evidence>
<reference evidence="7 8" key="1">
    <citation type="submission" date="2020-01" db="EMBL/GenBank/DDBJ databases">
        <title>Paenibacillus sp. nov., isolated from tomato rhizosphere.</title>
        <authorList>
            <person name="Weon H.-Y."/>
            <person name="Lee S.A."/>
        </authorList>
    </citation>
    <scope>NUCLEOTIDE SEQUENCE [LARGE SCALE GENOMIC DNA]</scope>
    <source>
        <strain evidence="7 8">12200R-189</strain>
    </source>
</reference>
<name>A0A6C0FU69_9BACL</name>
<dbReference type="Proteomes" id="UP000476064">
    <property type="component" value="Chromosome"/>
</dbReference>
<dbReference type="GO" id="GO:0003924">
    <property type="term" value="F:GTPase activity"/>
    <property type="evidence" value="ECO:0007669"/>
    <property type="project" value="InterPro"/>
</dbReference>
<evidence type="ECO:0000256" key="1">
    <source>
        <dbReference type="ARBA" id="ARBA00004370"/>
    </source>
</evidence>
<dbReference type="InterPro" id="IPR027417">
    <property type="entry name" value="P-loop_NTPase"/>
</dbReference>
<protein>
    <recommendedName>
        <fullName evidence="6">Dynamin N-terminal domain-containing protein</fullName>
    </recommendedName>
</protein>
<dbReference type="PANTHER" id="PTHR10465:SF0">
    <property type="entry name" value="SARCALUMENIN"/>
    <property type="match status" value="1"/>
</dbReference>
<evidence type="ECO:0000256" key="2">
    <source>
        <dbReference type="ARBA" id="ARBA00022741"/>
    </source>
</evidence>
<dbReference type="RefSeq" id="WP_162355079.1">
    <property type="nucleotide sequence ID" value="NZ_CP048209.1"/>
</dbReference>
<proteinExistence type="predicted"/>
<dbReference type="EMBL" id="CP048209">
    <property type="protein sequence ID" value="QHT59011.1"/>
    <property type="molecule type" value="Genomic_DNA"/>
</dbReference>
<feature type="domain" description="Dynamin N-terminal" evidence="6">
    <location>
        <begin position="137"/>
        <end position="308"/>
    </location>
</feature>
<comment type="subcellular location">
    <subcellularLocation>
        <location evidence="1">Membrane</location>
    </subcellularLocation>
</comment>
<dbReference type="PANTHER" id="PTHR10465">
    <property type="entry name" value="TRANSMEMBRANE GTPASE FZO1"/>
    <property type="match status" value="1"/>
</dbReference>
<evidence type="ECO:0000259" key="6">
    <source>
        <dbReference type="Pfam" id="PF00350"/>
    </source>
</evidence>
<accession>A0A6C0FU69</accession>
<keyword evidence="5" id="KW-0472">Membrane</keyword>
<organism evidence="7 8">
    <name type="scientific">Paenibacillus lycopersici</name>
    <dbReference type="NCBI Taxonomy" id="2704462"/>
    <lineage>
        <taxon>Bacteria</taxon>
        <taxon>Bacillati</taxon>
        <taxon>Bacillota</taxon>
        <taxon>Bacilli</taxon>
        <taxon>Bacillales</taxon>
        <taxon>Paenibacillaceae</taxon>
        <taxon>Paenibacillus</taxon>
    </lineage>
</organism>
<dbReference type="GO" id="GO:0016020">
    <property type="term" value="C:membrane"/>
    <property type="evidence" value="ECO:0007669"/>
    <property type="project" value="UniProtKB-SubCell"/>
</dbReference>
<evidence type="ECO:0000256" key="4">
    <source>
        <dbReference type="ARBA" id="ARBA00023134"/>
    </source>
</evidence>
<keyword evidence="2" id="KW-0547">Nucleotide-binding</keyword>
<dbReference type="GO" id="GO:0008053">
    <property type="term" value="P:mitochondrial fusion"/>
    <property type="evidence" value="ECO:0007669"/>
    <property type="project" value="TreeGrafter"/>
</dbReference>
<dbReference type="KEGG" id="plyc:GXP70_02900"/>
<dbReference type="GO" id="GO:0005525">
    <property type="term" value="F:GTP binding"/>
    <property type="evidence" value="ECO:0007669"/>
    <property type="project" value="UniProtKB-KW"/>
</dbReference>
<keyword evidence="3" id="KW-0378">Hydrolase</keyword>
<dbReference type="Pfam" id="PF00350">
    <property type="entry name" value="Dynamin_N"/>
    <property type="match status" value="1"/>
</dbReference>
<evidence type="ECO:0000313" key="7">
    <source>
        <dbReference type="EMBL" id="QHT59011.1"/>
    </source>
</evidence>
<dbReference type="Gene3D" id="3.40.50.300">
    <property type="entry name" value="P-loop containing nucleotide triphosphate hydrolases"/>
    <property type="match status" value="1"/>
</dbReference>
<keyword evidence="8" id="KW-1185">Reference proteome</keyword>
<dbReference type="SUPFAM" id="SSF52540">
    <property type="entry name" value="P-loop containing nucleoside triphosphate hydrolases"/>
    <property type="match status" value="1"/>
</dbReference>
<dbReference type="InterPro" id="IPR027094">
    <property type="entry name" value="Mitofusin_fam"/>
</dbReference>
<dbReference type="InterPro" id="IPR045063">
    <property type="entry name" value="Dynamin_N"/>
</dbReference>
<evidence type="ECO:0000256" key="5">
    <source>
        <dbReference type="ARBA" id="ARBA00023136"/>
    </source>
</evidence>
<sequence length="778" mass="88171">MRTIHIKYNPYKVETEITIDGKPIKKNSSLDAGNQRFQEWVEELPKRLVEECNTKSFAVQFHGTLLDYEDLVSVAEDAEAKGIRIACEHIPAKEAHDKEQAIADIFLEIQHGPFDELKQPDVVKAFEMASSSEFPVNVVATMSAGKSTLINALLRQRLMPARQEACTATITEIKDMDTGREGFQAAVYDRSKALIASEPELTFERMEELNANPQVSTIVAEGDIPFVSSDDIKLVLVDTPGPNNSRDPEHQVTTYRMLSESSKTVVLYVLNATQLGVNDDSNLLSYIADSMSVGGKQSKERFIFVVNKLDDFKKGEDHVAGSLNKVKKYLEDKGIANPNIYPASALTALDIRTQLSDIPVIGLSEDELDELDPEIASAISKVKKMNRNPDLHLENYAPLTPSVRREITAKLEAHAAAMNEQDRMIRSNAMKEEALIHSGIIPIEAAIRMYVAKYAKTAKIKNIVDTFAKKLESARSFENTKQEIAQNRELEQEILGQIEAIRAKLKSGEEAKKFKANVEAINYDKEIRQVANSVLVDAQKKIRLHLDDSKGKKLTRKEAEVIWREFDKFTQDLQAGIEVKLENLVTDHVKRNAEELLHQYERRISELAQDVKSGTVTIKPFEMMSGDVGKAPDPEKLLKDLTKTESVKVGEEWVKNENKKWYKPWTYFQKSGYSKAIYEDQEYINGKELGDKYFAPIEAELQKNNEIAVKYAKDQAHAVKEAFKKRFEELDRVLQRKLDELENCAVNRTNVEQAIRDIQVRLTWLENIQDRIQGILDI</sequence>
<keyword evidence="4" id="KW-0342">GTP-binding</keyword>
<gene>
    <name evidence="7" type="ORF">GXP70_02900</name>
</gene>
<dbReference type="AlphaFoldDB" id="A0A6C0FU69"/>